<dbReference type="Pfam" id="PF13181">
    <property type="entry name" value="TPR_8"/>
    <property type="match status" value="1"/>
</dbReference>
<dbReference type="Proteomes" id="UP000628448">
    <property type="component" value="Unassembled WGS sequence"/>
</dbReference>
<evidence type="ECO:0000313" key="3">
    <source>
        <dbReference type="Proteomes" id="UP000628448"/>
    </source>
</evidence>
<organism evidence="2 3">
    <name type="scientific">Panacibacter microcysteis</name>
    <dbReference type="NCBI Taxonomy" id="2793269"/>
    <lineage>
        <taxon>Bacteria</taxon>
        <taxon>Pseudomonadati</taxon>
        <taxon>Bacteroidota</taxon>
        <taxon>Chitinophagia</taxon>
        <taxon>Chitinophagales</taxon>
        <taxon>Chitinophagaceae</taxon>
        <taxon>Panacibacter</taxon>
    </lineage>
</organism>
<dbReference type="SMART" id="SM00028">
    <property type="entry name" value="TPR"/>
    <property type="match status" value="2"/>
</dbReference>
<dbReference type="Pfam" id="PF13174">
    <property type="entry name" value="TPR_6"/>
    <property type="match status" value="2"/>
</dbReference>
<gene>
    <name evidence="2" type="ORF">I5907_15475</name>
</gene>
<dbReference type="SUPFAM" id="SSF48452">
    <property type="entry name" value="TPR-like"/>
    <property type="match status" value="1"/>
</dbReference>
<evidence type="ECO:0000313" key="2">
    <source>
        <dbReference type="EMBL" id="MBG9377644.1"/>
    </source>
</evidence>
<comment type="caution">
    <text evidence="2">The sequence shown here is derived from an EMBL/GenBank/DDBJ whole genome shotgun (WGS) entry which is preliminary data.</text>
</comment>
<reference evidence="2" key="1">
    <citation type="submission" date="2020-11" db="EMBL/GenBank/DDBJ databases">
        <title>Bacterial whole genome sequence for Panacibacter sp. DH6.</title>
        <authorList>
            <person name="Le V."/>
            <person name="Ko S."/>
            <person name="Ahn C.-Y."/>
            <person name="Oh H.-M."/>
        </authorList>
    </citation>
    <scope>NUCLEOTIDE SEQUENCE</scope>
    <source>
        <strain evidence="2">DH6</strain>
    </source>
</reference>
<dbReference type="AlphaFoldDB" id="A0A931E9I7"/>
<protein>
    <submittedName>
        <fullName evidence="2">Tetratricopeptide repeat protein</fullName>
    </submittedName>
</protein>
<feature type="transmembrane region" description="Helical" evidence="1">
    <location>
        <begin position="29"/>
        <end position="46"/>
    </location>
</feature>
<dbReference type="EMBL" id="JADWYR010000002">
    <property type="protein sequence ID" value="MBG9377644.1"/>
    <property type="molecule type" value="Genomic_DNA"/>
</dbReference>
<keyword evidence="3" id="KW-1185">Reference proteome</keyword>
<evidence type="ECO:0000256" key="1">
    <source>
        <dbReference type="SAM" id="Phobius"/>
    </source>
</evidence>
<sequence>MSEKKVQVAESGDTLLKMESFWQKYSKQLLIGLAVIVIAIGGWYGYQSFVVQPKEDEAANIIFKAEADFRQDSLVRALKGNTETRSKGFLYVINNFSGTKAGNLAKYYAGICYLKTGDFNNAVKYLADFNTDAKQIQMMAYGALGDAYGELGKNDDAVASYKKAAATFDADQLNASEYLFRAGLKLETMGKNKEAVEVYKELKEKFPQTEKGYQADKYIYRLSIEPNDFSVK</sequence>
<dbReference type="Gene3D" id="1.25.40.10">
    <property type="entry name" value="Tetratricopeptide repeat domain"/>
    <property type="match status" value="1"/>
</dbReference>
<dbReference type="InterPro" id="IPR011990">
    <property type="entry name" value="TPR-like_helical_dom_sf"/>
</dbReference>
<accession>A0A931E9I7</accession>
<keyword evidence="1" id="KW-0812">Transmembrane</keyword>
<dbReference type="RefSeq" id="WP_196991717.1">
    <property type="nucleotide sequence ID" value="NZ_JADWYR010000002.1"/>
</dbReference>
<keyword evidence="1" id="KW-1133">Transmembrane helix</keyword>
<proteinExistence type="predicted"/>
<keyword evidence="1" id="KW-0472">Membrane</keyword>
<name>A0A931E9I7_9BACT</name>
<dbReference type="InterPro" id="IPR019734">
    <property type="entry name" value="TPR_rpt"/>
</dbReference>